<sequence>MKLRCKPGGILEKFLSMKSEGERVIFQGVDLKGQVSVNDNVFRNPHVAAVDIAVQEMRSRFMCFLSQSGDGVVYGFRIFNHDAWPERQDALLDNGRAEIQVLIQHFGNLLRNGGCQVDQVPQEWQLLKTIVRTTFKDKSYLGLWQTLLTKEPYCSDSGISEYPTPT</sequence>
<dbReference type="Proteomes" id="UP001345963">
    <property type="component" value="Unassembled WGS sequence"/>
</dbReference>
<comment type="caution">
    <text evidence="1">The sequence shown here is derived from an EMBL/GenBank/DDBJ whole genome shotgun (WGS) entry which is preliminary data.</text>
</comment>
<organism evidence="1 2">
    <name type="scientific">Ataeniobius toweri</name>
    <dbReference type="NCBI Taxonomy" id="208326"/>
    <lineage>
        <taxon>Eukaryota</taxon>
        <taxon>Metazoa</taxon>
        <taxon>Chordata</taxon>
        <taxon>Craniata</taxon>
        <taxon>Vertebrata</taxon>
        <taxon>Euteleostomi</taxon>
        <taxon>Actinopterygii</taxon>
        <taxon>Neopterygii</taxon>
        <taxon>Teleostei</taxon>
        <taxon>Neoteleostei</taxon>
        <taxon>Acanthomorphata</taxon>
        <taxon>Ovalentaria</taxon>
        <taxon>Atherinomorphae</taxon>
        <taxon>Cyprinodontiformes</taxon>
        <taxon>Goodeidae</taxon>
        <taxon>Ataeniobius</taxon>
    </lineage>
</organism>
<gene>
    <name evidence="1" type="ORF">ATANTOWER_009052</name>
</gene>
<evidence type="ECO:0000313" key="1">
    <source>
        <dbReference type="EMBL" id="MED6261723.1"/>
    </source>
</evidence>
<proteinExistence type="predicted"/>
<reference evidence="1 2" key="1">
    <citation type="submission" date="2021-07" db="EMBL/GenBank/DDBJ databases">
        <authorList>
            <person name="Palmer J.M."/>
        </authorList>
    </citation>
    <scope>NUCLEOTIDE SEQUENCE [LARGE SCALE GENOMIC DNA]</scope>
    <source>
        <strain evidence="1 2">AT_MEX2019</strain>
        <tissue evidence="1">Muscle</tissue>
    </source>
</reference>
<name>A0ABU7CFL3_9TELE</name>
<evidence type="ECO:0000313" key="2">
    <source>
        <dbReference type="Proteomes" id="UP001345963"/>
    </source>
</evidence>
<accession>A0ABU7CFL3</accession>
<protein>
    <submittedName>
        <fullName evidence="1">Uncharacterized protein</fullName>
    </submittedName>
</protein>
<keyword evidence="2" id="KW-1185">Reference proteome</keyword>
<dbReference type="EMBL" id="JAHUTI010090609">
    <property type="protein sequence ID" value="MED6261723.1"/>
    <property type="molecule type" value="Genomic_DNA"/>
</dbReference>